<comment type="caution">
    <text evidence="1">The sequence shown here is derived from an EMBL/GenBank/DDBJ whole genome shotgun (WGS) entry which is preliminary data.</text>
</comment>
<accession>A0A433ZQE0</accession>
<dbReference type="PANTHER" id="PTHR38785">
    <property type="entry name" value="HOMOLOG OF VIRK"/>
    <property type="match status" value="1"/>
</dbReference>
<evidence type="ECO:0000313" key="1">
    <source>
        <dbReference type="EMBL" id="RUT64341.1"/>
    </source>
</evidence>
<evidence type="ECO:0000313" key="2">
    <source>
        <dbReference type="Proteomes" id="UP000286908"/>
    </source>
</evidence>
<gene>
    <name evidence="1" type="ORF">CKG00_14160</name>
</gene>
<dbReference type="EMBL" id="NRQY01000002">
    <property type="protein sequence ID" value="RUT64341.1"/>
    <property type="molecule type" value="Genomic_DNA"/>
</dbReference>
<geneLocation type="plasmid" evidence="1">
    <name>unnamed1</name>
</geneLocation>
<organism evidence="1 2">
    <name type="scientific">Morganella morganii</name>
    <name type="common">Proteus morganii</name>
    <dbReference type="NCBI Taxonomy" id="582"/>
    <lineage>
        <taxon>Bacteria</taxon>
        <taxon>Pseudomonadati</taxon>
        <taxon>Pseudomonadota</taxon>
        <taxon>Gammaproteobacteria</taxon>
        <taxon>Enterobacterales</taxon>
        <taxon>Morganellaceae</taxon>
        <taxon>Morganella</taxon>
    </lineage>
</organism>
<dbReference type="InterPro" id="IPR007488">
    <property type="entry name" value="DUF535"/>
</dbReference>
<dbReference type="AlphaFoldDB" id="A0A433ZQE0"/>
<dbReference type="PANTHER" id="PTHR38785:SF1">
    <property type="entry name" value="HOMOLOG OF VIRK"/>
    <property type="match status" value="1"/>
</dbReference>
<dbReference type="GO" id="GO:0006974">
    <property type="term" value="P:DNA damage response"/>
    <property type="evidence" value="ECO:0007669"/>
    <property type="project" value="TreeGrafter"/>
</dbReference>
<keyword evidence="1" id="KW-0614">Plasmid</keyword>
<name>A0A433ZQE0_MORMO</name>
<dbReference type="OrthoDB" id="6835762at2"/>
<dbReference type="Proteomes" id="UP000286908">
    <property type="component" value="Unassembled WGS sequence"/>
</dbReference>
<sequence>MSGLLLFKQLLTKECCPGMHWDSARNRFKFAARSLFMPLSTMKYLSGLTDTSCCDAILKKQPLLPTKLQRPYLSINFHRKNKSAAICDHYRITKAVLPPAIFSRIYSNERFYLCPVEGKEDLCHLWLDVQDAFNKEGELTLEMRDDAGEILARSAFTLLNLDEKRTLFIGALQGGVSEQAHGAIRAATKNCHGVFPKRILTEVICLIASLFQCQQIIASSNETHIYRSRRYRHKKLTQWVADYNTFWESVGGTANPQQEYILPLTLPRKPIDEIASKKRAEYRRRYQLLDDMAQKVSERLQLPQPENKTDVQHDII</sequence>
<reference evidence="1 2" key="1">
    <citation type="submission" date="2017-08" db="EMBL/GenBank/DDBJ databases">
        <title>Draft genome sequence of pheromone producing symbiont Morganella morganii, of the female New Zealand grass grub Costelytra giveni.</title>
        <authorList>
            <person name="Laugraud A."/>
            <person name="Young S.D."/>
            <person name="Hurst M.H."/>
        </authorList>
    </citation>
    <scope>NUCLEOTIDE SEQUENCE [LARGE SCALE GENOMIC DNA]</scope>
    <source>
        <strain evidence="1 2">MMsCG</strain>
        <plasmid evidence="1">unnamed1</plasmid>
    </source>
</reference>
<proteinExistence type="predicted"/>
<dbReference type="Pfam" id="PF04393">
    <property type="entry name" value="DUF535"/>
    <property type="match status" value="1"/>
</dbReference>
<protein>
    <submittedName>
        <fullName evidence="1">Virulence factor VirK</fullName>
    </submittedName>
</protein>